<reference evidence="1 2" key="1">
    <citation type="submission" date="2017-04" db="EMBL/GenBank/DDBJ databases">
        <authorList>
            <person name="Afonso C.L."/>
            <person name="Miller P.J."/>
            <person name="Scott M.A."/>
            <person name="Spackman E."/>
            <person name="Goraichik I."/>
            <person name="Dimitrov K.M."/>
            <person name="Suarez D.L."/>
            <person name="Swayne D.E."/>
        </authorList>
    </citation>
    <scope>NUCLEOTIDE SEQUENCE [LARGE SCALE GENOMIC DNA]</scope>
    <source>
        <strain evidence="1 2">DSM 22418</strain>
    </source>
</reference>
<name>A0A1X7IPU7_9SPHI</name>
<dbReference type="CDD" id="cd05483">
    <property type="entry name" value="retropepsin_like_bacteria"/>
    <property type="match status" value="1"/>
</dbReference>
<proteinExistence type="predicted"/>
<dbReference type="AlphaFoldDB" id="A0A1X7IPU7"/>
<keyword evidence="1" id="KW-0645">Protease</keyword>
<dbReference type="GO" id="GO:0006508">
    <property type="term" value="P:proteolysis"/>
    <property type="evidence" value="ECO:0007669"/>
    <property type="project" value="UniProtKB-KW"/>
</dbReference>
<evidence type="ECO:0000313" key="1">
    <source>
        <dbReference type="EMBL" id="SMG16478.1"/>
    </source>
</evidence>
<protein>
    <submittedName>
        <fullName evidence="1">Aspartyl protease</fullName>
    </submittedName>
</protein>
<evidence type="ECO:0000313" key="2">
    <source>
        <dbReference type="Proteomes" id="UP000192980"/>
    </source>
</evidence>
<accession>A0A1X7IPU7</accession>
<organism evidence="1 2">
    <name type="scientific">Sphingobacterium psychroaquaticum</name>
    <dbReference type="NCBI Taxonomy" id="561061"/>
    <lineage>
        <taxon>Bacteria</taxon>
        <taxon>Pseudomonadati</taxon>
        <taxon>Bacteroidota</taxon>
        <taxon>Sphingobacteriia</taxon>
        <taxon>Sphingobacteriales</taxon>
        <taxon>Sphingobacteriaceae</taxon>
        <taxon>Sphingobacterium</taxon>
    </lineage>
</organism>
<dbReference type="Gene3D" id="2.40.70.10">
    <property type="entry name" value="Acid Proteases"/>
    <property type="match status" value="2"/>
</dbReference>
<keyword evidence="1" id="KW-0378">Hydrolase</keyword>
<dbReference type="EMBL" id="FXAU01000001">
    <property type="protein sequence ID" value="SMG16478.1"/>
    <property type="molecule type" value="Genomic_DNA"/>
</dbReference>
<dbReference type="InterPro" id="IPR034122">
    <property type="entry name" value="Retropepsin-like_bacterial"/>
</dbReference>
<dbReference type="Proteomes" id="UP000192980">
    <property type="component" value="Unassembled WGS sequence"/>
</dbReference>
<sequence>MLFITFLSVMTVQAQTLELPSKLESSFRFMGGLMFVEAQVNGQTGWFMMDTGSNSSFVLNSVYFKGNETGQEVKGMSGSQRILNVQVDSLVWGGLRLDHIILPAMNFSSMVAEPGKPILGLIGSGFLRNYQMLMNFASRKIWLNKHSTTITEVEGLTPTLKLPFSLVGGFPVAEATVNGRAYRFVMDTGATDNILDSSLEDSIRTIWREKAAVTMQDAGAAGQTVRRGNLQRLTVGGLQMDGIEMSISKLPRFDIENNIYGILGFQFFKYFFVDFNYIEGSITCFDMKEVMPRMK</sequence>
<keyword evidence="2" id="KW-1185">Reference proteome</keyword>
<dbReference type="Pfam" id="PF13650">
    <property type="entry name" value="Asp_protease_2"/>
    <property type="match status" value="2"/>
</dbReference>
<dbReference type="GO" id="GO:0008233">
    <property type="term" value="F:peptidase activity"/>
    <property type="evidence" value="ECO:0007669"/>
    <property type="project" value="UniProtKB-KW"/>
</dbReference>
<dbReference type="STRING" id="561061.SAMN05660862_1077"/>
<dbReference type="InterPro" id="IPR021109">
    <property type="entry name" value="Peptidase_aspartic_dom_sf"/>
</dbReference>
<dbReference type="SUPFAM" id="SSF50630">
    <property type="entry name" value="Acid proteases"/>
    <property type="match status" value="2"/>
</dbReference>
<gene>
    <name evidence="1" type="ORF">SAMN05660862_1077</name>
</gene>